<reference evidence="2 3" key="1">
    <citation type="journal article" date="2019" name="Plant Biotechnol. J.">
        <title>The red bayberry genome and genetic basis of sex determination.</title>
        <authorList>
            <person name="Jia H.M."/>
            <person name="Jia H.J."/>
            <person name="Cai Q.L."/>
            <person name="Wang Y."/>
            <person name="Zhao H.B."/>
            <person name="Yang W.F."/>
            <person name="Wang G.Y."/>
            <person name="Li Y.H."/>
            <person name="Zhan D.L."/>
            <person name="Shen Y.T."/>
            <person name="Niu Q.F."/>
            <person name="Chang L."/>
            <person name="Qiu J."/>
            <person name="Zhao L."/>
            <person name="Xie H.B."/>
            <person name="Fu W.Y."/>
            <person name="Jin J."/>
            <person name="Li X.W."/>
            <person name="Jiao Y."/>
            <person name="Zhou C.C."/>
            <person name="Tu T."/>
            <person name="Chai C.Y."/>
            <person name="Gao J.L."/>
            <person name="Fan L.J."/>
            <person name="van de Weg E."/>
            <person name="Wang J.Y."/>
            <person name="Gao Z.S."/>
        </authorList>
    </citation>
    <scope>NUCLEOTIDE SEQUENCE [LARGE SCALE GENOMIC DNA]</scope>
    <source>
        <tissue evidence="2">Leaves</tissue>
    </source>
</reference>
<evidence type="ECO:0000313" key="3">
    <source>
        <dbReference type="Proteomes" id="UP000516437"/>
    </source>
</evidence>
<proteinExistence type="predicted"/>
<sequence length="317" mass="37203">MGPIKQSSLLRLKDLLPLQPWKTPSLPFPYQNQNGQYVKLKKPLVRGRTRVFWQVRTMQNEDDDLDIDIPYKGVFEFIDKWVIKTIRVWVDWLFGEIFSLPKLVFGGFGPTNHLLGLVTEKPIKLNRLTLFSACFTPLYSRKSWPAKSGRGIERTDHREREMTTRLQKWLSVTMSLNLMMRHDVVCFHRLLHNGSDTVEELLDRHLVKKGKPLDDDEAELEIRRRLTSNRREALSLYRDILRTTRFFMWADSRGVVWRDVLRANARKEFEEARFEPDPEFVTRLLIGGRDAVQSALEKLAEKQRKQIEKEGGGGDLR</sequence>
<accession>A0A6A1UV87</accession>
<dbReference type="PANTHER" id="PTHR47484:SF1">
    <property type="entry name" value="COMPLEX 1 PROTEIN CONTAINING PROTEIN, EXPRESSED"/>
    <property type="match status" value="1"/>
</dbReference>
<dbReference type="InterPro" id="IPR008011">
    <property type="entry name" value="Complex1_LYR_dom"/>
</dbReference>
<dbReference type="InterPro" id="IPR045298">
    <property type="entry name" value="Complex1_LYR_LYRM7"/>
</dbReference>
<dbReference type="EMBL" id="RXIC02000026">
    <property type="protein sequence ID" value="KAB1203617.1"/>
    <property type="molecule type" value="Genomic_DNA"/>
</dbReference>
<dbReference type="GO" id="GO:0005739">
    <property type="term" value="C:mitochondrion"/>
    <property type="evidence" value="ECO:0007669"/>
    <property type="project" value="GOC"/>
</dbReference>
<comment type="caution">
    <text evidence="2">The sequence shown here is derived from an EMBL/GenBank/DDBJ whole genome shotgun (WGS) entry which is preliminary data.</text>
</comment>
<dbReference type="AlphaFoldDB" id="A0A6A1UV87"/>
<gene>
    <name evidence="2" type="ORF">CJ030_MR8G000666</name>
</gene>
<dbReference type="Proteomes" id="UP000516437">
    <property type="component" value="Chromosome 8"/>
</dbReference>
<dbReference type="PANTHER" id="PTHR47484">
    <property type="entry name" value="COMPLEX 1 PROTEIN CONTAINING PROTEIN, EXPRESSED"/>
    <property type="match status" value="1"/>
</dbReference>
<dbReference type="OrthoDB" id="74240at2759"/>
<dbReference type="GO" id="GO:0034551">
    <property type="term" value="P:mitochondrial respiratory chain complex III assembly"/>
    <property type="evidence" value="ECO:0007669"/>
    <property type="project" value="InterPro"/>
</dbReference>
<name>A0A6A1UV87_9ROSI</name>
<evidence type="ECO:0000259" key="1">
    <source>
        <dbReference type="Pfam" id="PF05347"/>
    </source>
</evidence>
<protein>
    <recommendedName>
        <fullName evidence="1">Complex 1 LYR protein domain-containing protein</fullName>
    </recommendedName>
</protein>
<dbReference type="Pfam" id="PF05347">
    <property type="entry name" value="Complex1_LYR"/>
    <property type="match status" value="1"/>
</dbReference>
<organism evidence="2 3">
    <name type="scientific">Morella rubra</name>
    <name type="common">Chinese bayberry</name>
    <dbReference type="NCBI Taxonomy" id="262757"/>
    <lineage>
        <taxon>Eukaryota</taxon>
        <taxon>Viridiplantae</taxon>
        <taxon>Streptophyta</taxon>
        <taxon>Embryophyta</taxon>
        <taxon>Tracheophyta</taxon>
        <taxon>Spermatophyta</taxon>
        <taxon>Magnoliopsida</taxon>
        <taxon>eudicotyledons</taxon>
        <taxon>Gunneridae</taxon>
        <taxon>Pentapetalae</taxon>
        <taxon>rosids</taxon>
        <taxon>fabids</taxon>
        <taxon>Fagales</taxon>
        <taxon>Myricaceae</taxon>
        <taxon>Morella</taxon>
    </lineage>
</organism>
<dbReference type="CDD" id="cd20267">
    <property type="entry name" value="Complex1_LYR_LYRM7"/>
    <property type="match status" value="1"/>
</dbReference>
<feature type="domain" description="Complex 1 LYR protein" evidence="1">
    <location>
        <begin position="231"/>
        <end position="292"/>
    </location>
</feature>
<evidence type="ECO:0000313" key="2">
    <source>
        <dbReference type="EMBL" id="KAB1203617.1"/>
    </source>
</evidence>
<keyword evidence="3" id="KW-1185">Reference proteome</keyword>